<dbReference type="Pfam" id="PF01112">
    <property type="entry name" value="Asparaginase_2"/>
    <property type="match status" value="1"/>
</dbReference>
<dbReference type="InterPro" id="IPR000246">
    <property type="entry name" value="Peptidase_T2"/>
</dbReference>
<proteinExistence type="predicted"/>
<feature type="active site" description="Nucleophile" evidence="2">
    <location>
        <position position="99"/>
    </location>
</feature>
<organism evidence="4 5">
    <name type="scientific">Coffea canephora</name>
    <name type="common">Robusta coffee</name>
    <dbReference type="NCBI Taxonomy" id="49390"/>
    <lineage>
        <taxon>Eukaryota</taxon>
        <taxon>Viridiplantae</taxon>
        <taxon>Streptophyta</taxon>
        <taxon>Embryophyta</taxon>
        <taxon>Tracheophyta</taxon>
        <taxon>Spermatophyta</taxon>
        <taxon>Magnoliopsida</taxon>
        <taxon>eudicotyledons</taxon>
        <taxon>Gunneridae</taxon>
        <taxon>Pentapetalae</taxon>
        <taxon>asterids</taxon>
        <taxon>lamiids</taxon>
        <taxon>Gentianales</taxon>
        <taxon>Rubiaceae</taxon>
        <taxon>Ixoroideae</taxon>
        <taxon>Gardenieae complex</taxon>
        <taxon>Bertiereae - Coffeeae clade</taxon>
        <taxon>Coffeeae</taxon>
        <taxon>Coffea</taxon>
    </lineage>
</organism>
<dbReference type="Gramene" id="CDP17836">
    <property type="protein sequence ID" value="CDP17836"/>
    <property type="gene ID" value="GSCOC_T00009463001"/>
</dbReference>
<dbReference type="GO" id="GO:0004298">
    <property type="term" value="F:threonine-type endopeptidase activity"/>
    <property type="evidence" value="ECO:0007669"/>
    <property type="project" value="TreeGrafter"/>
</dbReference>
<feature type="site" description="Cleavage; by autolysis" evidence="3">
    <location>
        <begin position="98"/>
        <end position="99"/>
    </location>
</feature>
<evidence type="ECO:0000256" key="2">
    <source>
        <dbReference type="PIRSR" id="PIRSR600246-1"/>
    </source>
</evidence>
<dbReference type="PANTHER" id="PTHR10188:SF8">
    <property type="entry name" value="THREONINE ASPARTASE 1"/>
    <property type="match status" value="1"/>
</dbReference>
<keyword evidence="5" id="KW-1185">Reference proteome</keyword>
<dbReference type="GO" id="GO:0005737">
    <property type="term" value="C:cytoplasm"/>
    <property type="evidence" value="ECO:0007669"/>
    <property type="project" value="TreeGrafter"/>
</dbReference>
<dbReference type="STRING" id="49390.A0A068VAS7"/>
<reference evidence="5" key="1">
    <citation type="journal article" date="2014" name="Science">
        <title>The coffee genome provides insight into the convergent evolution of caffeine biosynthesis.</title>
        <authorList>
            <person name="Denoeud F."/>
            <person name="Carretero-Paulet L."/>
            <person name="Dereeper A."/>
            <person name="Droc G."/>
            <person name="Guyot R."/>
            <person name="Pietrella M."/>
            <person name="Zheng C."/>
            <person name="Alberti A."/>
            <person name="Anthony F."/>
            <person name="Aprea G."/>
            <person name="Aury J.M."/>
            <person name="Bento P."/>
            <person name="Bernard M."/>
            <person name="Bocs S."/>
            <person name="Campa C."/>
            <person name="Cenci A."/>
            <person name="Combes M.C."/>
            <person name="Crouzillat D."/>
            <person name="Da Silva C."/>
            <person name="Daddiego L."/>
            <person name="De Bellis F."/>
            <person name="Dussert S."/>
            <person name="Garsmeur O."/>
            <person name="Gayraud T."/>
            <person name="Guignon V."/>
            <person name="Jahn K."/>
            <person name="Jamilloux V."/>
            <person name="Joet T."/>
            <person name="Labadie K."/>
            <person name="Lan T."/>
            <person name="Leclercq J."/>
            <person name="Lepelley M."/>
            <person name="Leroy T."/>
            <person name="Li L.T."/>
            <person name="Librado P."/>
            <person name="Lopez L."/>
            <person name="Munoz A."/>
            <person name="Noel B."/>
            <person name="Pallavicini A."/>
            <person name="Perrotta G."/>
            <person name="Poncet V."/>
            <person name="Pot D."/>
            <person name="Priyono X."/>
            <person name="Rigoreau M."/>
            <person name="Rouard M."/>
            <person name="Rozas J."/>
            <person name="Tranchant-Dubreuil C."/>
            <person name="VanBuren R."/>
            <person name="Zhang Q."/>
            <person name="Andrade A.C."/>
            <person name="Argout X."/>
            <person name="Bertrand B."/>
            <person name="de Kochko A."/>
            <person name="Graziosi G."/>
            <person name="Henry R.J."/>
            <person name="Jayarama X."/>
            <person name="Ming R."/>
            <person name="Nagai C."/>
            <person name="Rounsley S."/>
            <person name="Sankoff D."/>
            <person name="Giuliano G."/>
            <person name="Albert V.A."/>
            <person name="Wincker P."/>
            <person name="Lashermes P."/>
        </authorList>
    </citation>
    <scope>NUCLEOTIDE SEQUENCE [LARGE SCALE GENOMIC DNA]</scope>
    <source>
        <strain evidence="5">cv. DH200-94</strain>
    </source>
</reference>
<dbReference type="GO" id="GO:0051604">
    <property type="term" value="P:protein maturation"/>
    <property type="evidence" value="ECO:0007669"/>
    <property type="project" value="TreeGrafter"/>
</dbReference>
<evidence type="ECO:0000313" key="4">
    <source>
        <dbReference type="EMBL" id="CDP17836.1"/>
    </source>
</evidence>
<protein>
    <submittedName>
        <fullName evidence="4">Uncharacterized protein</fullName>
    </submittedName>
</protein>
<dbReference type="PANTHER" id="PTHR10188">
    <property type="entry name" value="L-ASPARAGINASE"/>
    <property type="match status" value="1"/>
</dbReference>
<dbReference type="EMBL" id="HG739265">
    <property type="protein sequence ID" value="CDP17836.1"/>
    <property type="molecule type" value="Genomic_DNA"/>
</dbReference>
<evidence type="ECO:0000256" key="1">
    <source>
        <dbReference type="ARBA" id="ARBA00011601"/>
    </source>
</evidence>
<dbReference type="SUPFAM" id="SSF56235">
    <property type="entry name" value="N-terminal nucleophile aminohydrolases (Ntn hydrolases)"/>
    <property type="match status" value="1"/>
</dbReference>
<dbReference type="InParanoid" id="A0A068VAS7"/>
<comment type="subunit">
    <text evidence="1">Heterotetramer of two alpha and two beta chains arranged as a dimer of alpha/beta heterodimers.</text>
</comment>
<dbReference type="PhylomeDB" id="A0A068VAS7"/>
<dbReference type="AlphaFoldDB" id="A0A068VAS7"/>
<accession>A0A068VAS7</accession>
<evidence type="ECO:0000256" key="3">
    <source>
        <dbReference type="PIRSR" id="PIRSR600246-3"/>
    </source>
</evidence>
<sequence length="116" mass="12509">MHGDSEAFGAIRAVPGVSNAIQIASLLAKKQTSDLSLLGIVLPTITEAEEWLITKRANLQWEEFRRRLDKASAVDDHWQVDAVCASVFSQLLGDDVMDTIGVIYVDSGGYIASGSS</sequence>
<evidence type="ECO:0000313" key="5">
    <source>
        <dbReference type="Proteomes" id="UP000295252"/>
    </source>
</evidence>
<name>A0A068VAS7_COFCA</name>
<dbReference type="InterPro" id="IPR029055">
    <property type="entry name" value="Ntn_hydrolases_N"/>
</dbReference>
<gene>
    <name evidence="4" type="ORF">GSCOC_T00009463001</name>
</gene>
<dbReference type="Proteomes" id="UP000295252">
    <property type="component" value="Chromosome IV"/>
</dbReference>